<dbReference type="EMBL" id="LDAU01000155">
    <property type="protein sequence ID" value="KRX02462.1"/>
    <property type="molecule type" value="Genomic_DNA"/>
</dbReference>
<accession>A0A0V0QJN2</accession>
<evidence type="ECO:0000256" key="1">
    <source>
        <dbReference type="SAM" id="Coils"/>
    </source>
</evidence>
<evidence type="ECO:0000313" key="2">
    <source>
        <dbReference type="EMBL" id="KRX02462.1"/>
    </source>
</evidence>
<organism evidence="2 3">
    <name type="scientific">Pseudocohnilembus persalinus</name>
    <name type="common">Ciliate</name>
    <dbReference type="NCBI Taxonomy" id="266149"/>
    <lineage>
        <taxon>Eukaryota</taxon>
        <taxon>Sar</taxon>
        <taxon>Alveolata</taxon>
        <taxon>Ciliophora</taxon>
        <taxon>Intramacronucleata</taxon>
        <taxon>Oligohymenophorea</taxon>
        <taxon>Scuticociliatia</taxon>
        <taxon>Philasterida</taxon>
        <taxon>Pseudocohnilembidae</taxon>
        <taxon>Pseudocohnilembus</taxon>
    </lineage>
</organism>
<keyword evidence="1" id="KW-0175">Coiled coil</keyword>
<sequence>MIALILYAYNFSNEKKKNVFNILSVWSLVYPQDHLWDINDNKQMKIIQQNSIHNDTSSKDELEKQLKLLNDQFKKQINLNCIQEKAEQQKQLQCDQYQFQQNEQILNECNQNQFYSIKQDNYCPTFISNSQSSTASCSL</sequence>
<protein>
    <submittedName>
        <fullName evidence="2">Uncharacterized protein</fullName>
    </submittedName>
</protein>
<proteinExistence type="predicted"/>
<name>A0A0V0QJN2_PSEPJ</name>
<feature type="coiled-coil region" evidence="1">
    <location>
        <begin position="52"/>
        <end position="79"/>
    </location>
</feature>
<keyword evidence="3" id="KW-1185">Reference proteome</keyword>
<dbReference type="InParanoid" id="A0A0V0QJN2"/>
<dbReference type="AlphaFoldDB" id="A0A0V0QJN2"/>
<evidence type="ECO:0000313" key="3">
    <source>
        <dbReference type="Proteomes" id="UP000054937"/>
    </source>
</evidence>
<gene>
    <name evidence="2" type="ORF">PPERSA_10079</name>
</gene>
<comment type="caution">
    <text evidence="2">The sequence shown here is derived from an EMBL/GenBank/DDBJ whole genome shotgun (WGS) entry which is preliminary data.</text>
</comment>
<reference evidence="2 3" key="1">
    <citation type="journal article" date="2015" name="Sci. Rep.">
        <title>Genome of the facultative scuticociliatosis pathogen Pseudocohnilembus persalinus provides insight into its virulence through horizontal gene transfer.</title>
        <authorList>
            <person name="Xiong J."/>
            <person name="Wang G."/>
            <person name="Cheng J."/>
            <person name="Tian M."/>
            <person name="Pan X."/>
            <person name="Warren A."/>
            <person name="Jiang C."/>
            <person name="Yuan D."/>
            <person name="Miao W."/>
        </authorList>
    </citation>
    <scope>NUCLEOTIDE SEQUENCE [LARGE SCALE GENOMIC DNA]</scope>
    <source>
        <strain evidence="2">36N120E</strain>
    </source>
</reference>
<dbReference type="Proteomes" id="UP000054937">
    <property type="component" value="Unassembled WGS sequence"/>
</dbReference>